<comment type="caution">
    <text evidence="1">The sequence shown here is derived from an EMBL/GenBank/DDBJ whole genome shotgun (WGS) entry which is preliminary data.</text>
</comment>
<reference evidence="1" key="1">
    <citation type="journal article" name="BMC Genomics">
        <title>Long-read sequencing and de novo genome assembly of marine medaka (Oryzias melastigma).</title>
        <authorList>
            <person name="Liang P."/>
            <person name="Saqib H.S.A."/>
            <person name="Ni X."/>
            <person name="Shen Y."/>
        </authorList>
    </citation>
    <scope>NUCLEOTIDE SEQUENCE</scope>
    <source>
        <strain evidence="1">Bigg-433</strain>
    </source>
</reference>
<dbReference type="Proteomes" id="UP000646548">
    <property type="component" value="Unassembled WGS sequence"/>
</dbReference>
<organism evidence="1 2">
    <name type="scientific">Oryzias melastigma</name>
    <name type="common">Marine medaka</name>
    <dbReference type="NCBI Taxonomy" id="30732"/>
    <lineage>
        <taxon>Eukaryota</taxon>
        <taxon>Metazoa</taxon>
        <taxon>Chordata</taxon>
        <taxon>Craniata</taxon>
        <taxon>Vertebrata</taxon>
        <taxon>Euteleostomi</taxon>
        <taxon>Actinopterygii</taxon>
        <taxon>Neopterygii</taxon>
        <taxon>Teleostei</taxon>
        <taxon>Neoteleostei</taxon>
        <taxon>Acanthomorphata</taxon>
        <taxon>Ovalentaria</taxon>
        <taxon>Atherinomorphae</taxon>
        <taxon>Beloniformes</taxon>
        <taxon>Adrianichthyidae</taxon>
        <taxon>Oryziinae</taxon>
        <taxon>Oryzias</taxon>
    </lineage>
</organism>
<name>A0A834C3T3_ORYME</name>
<accession>A0A834C3T3</accession>
<gene>
    <name evidence="1" type="ORF">FQA47_002141</name>
</gene>
<protein>
    <submittedName>
        <fullName evidence="1">Uncharacterized protein</fullName>
    </submittedName>
</protein>
<dbReference type="AlphaFoldDB" id="A0A834C3T3"/>
<dbReference type="EMBL" id="WKFB01000489">
    <property type="protein sequence ID" value="KAF6721503.1"/>
    <property type="molecule type" value="Genomic_DNA"/>
</dbReference>
<proteinExistence type="predicted"/>
<evidence type="ECO:0000313" key="2">
    <source>
        <dbReference type="Proteomes" id="UP000646548"/>
    </source>
</evidence>
<sequence length="103" mass="11056">MSMCMHWCPTLRALPLSLQLIAKIPRPIGELPSLKLPASSACLDSPGVRPNPMQQGLEPALLFYCQVTFGGTVFAVASGNTDLQAQKSKTHISLPSLTVCCFL</sequence>
<evidence type="ECO:0000313" key="1">
    <source>
        <dbReference type="EMBL" id="KAF6721503.1"/>
    </source>
</evidence>